<dbReference type="AlphaFoldDB" id="A0A9D2ATW9"/>
<evidence type="ECO:0000313" key="4">
    <source>
        <dbReference type="EMBL" id="HIX50137.1"/>
    </source>
</evidence>
<organism evidence="4 5">
    <name type="scientific">Candidatus Borkfalkia faecavium</name>
    <dbReference type="NCBI Taxonomy" id="2838508"/>
    <lineage>
        <taxon>Bacteria</taxon>
        <taxon>Bacillati</taxon>
        <taxon>Bacillota</taxon>
        <taxon>Clostridia</taxon>
        <taxon>Christensenellales</taxon>
        <taxon>Christensenellaceae</taxon>
        <taxon>Candidatus Borkfalkia</taxon>
    </lineage>
</organism>
<reference evidence="4" key="2">
    <citation type="submission" date="2021-04" db="EMBL/GenBank/DDBJ databases">
        <authorList>
            <person name="Gilroy R."/>
        </authorList>
    </citation>
    <scope>NUCLEOTIDE SEQUENCE</scope>
    <source>
        <strain evidence="4">2189</strain>
    </source>
</reference>
<dbReference type="GO" id="GO:0003677">
    <property type="term" value="F:DNA binding"/>
    <property type="evidence" value="ECO:0007669"/>
    <property type="project" value="UniProtKB-KW"/>
</dbReference>
<dbReference type="PANTHER" id="PTHR46558:SF11">
    <property type="entry name" value="HTH-TYPE TRANSCRIPTIONAL REGULATOR XRE"/>
    <property type="match status" value="1"/>
</dbReference>
<dbReference type="PROSITE" id="PS50943">
    <property type="entry name" value="HTH_CROC1"/>
    <property type="match status" value="1"/>
</dbReference>
<name>A0A9D2ATW9_9FIRM</name>
<proteinExistence type="predicted"/>
<dbReference type="SMART" id="SM00530">
    <property type="entry name" value="HTH_XRE"/>
    <property type="match status" value="1"/>
</dbReference>
<feature type="domain" description="HTH cro/C1-type" evidence="3">
    <location>
        <begin position="16"/>
        <end position="70"/>
    </location>
</feature>
<evidence type="ECO:0000313" key="5">
    <source>
        <dbReference type="Proteomes" id="UP000886847"/>
    </source>
</evidence>
<keyword evidence="2" id="KW-0472">Membrane</keyword>
<evidence type="ECO:0000256" key="2">
    <source>
        <dbReference type="SAM" id="Phobius"/>
    </source>
</evidence>
<dbReference type="InterPro" id="IPR010982">
    <property type="entry name" value="Lambda_DNA-bd_dom_sf"/>
</dbReference>
<dbReference type="Proteomes" id="UP000886847">
    <property type="component" value="Unassembled WGS sequence"/>
</dbReference>
<evidence type="ECO:0000259" key="3">
    <source>
        <dbReference type="PROSITE" id="PS50943"/>
    </source>
</evidence>
<protein>
    <submittedName>
        <fullName evidence="4">Helix-turn-helix domain-containing protein</fullName>
    </submittedName>
</protein>
<keyword evidence="1" id="KW-0238">DNA-binding</keyword>
<dbReference type="EMBL" id="DXEW01000012">
    <property type="protein sequence ID" value="HIX50137.1"/>
    <property type="molecule type" value="Genomic_DNA"/>
</dbReference>
<dbReference type="SUPFAM" id="SSF47413">
    <property type="entry name" value="lambda repressor-like DNA-binding domains"/>
    <property type="match status" value="1"/>
</dbReference>
<dbReference type="InterPro" id="IPR001387">
    <property type="entry name" value="Cro/C1-type_HTH"/>
</dbReference>
<dbReference type="PANTHER" id="PTHR46558">
    <property type="entry name" value="TRACRIPTIONAL REGULATORY PROTEIN-RELATED-RELATED"/>
    <property type="match status" value="1"/>
</dbReference>
<sequence length="216" mass="23521">MVRKTGGHMMTLGNRLAHLREKTGISQERLGELLGVTRQTVSSWETDKLLPKPENMRALCRYFGVEYEYFFPKGEETQSKQVQELAAAVMALQGQVSALQEAQGEQQKAEAADQDPGKSAEKGRFRKVYIVLRSVALTVCAVLVVLIAVALIGMLYQSGEGDGGANVIAWNMPPWLIAVIVGVLVAAVAACAVSVVHLVRVSKAKGRKKEQTDKNK</sequence>
<keyword evidence="2" id="KW-0812">Transmembrane</keyword>
<reference evidence="4" key="1">
    <citation type="journal article" date="2021" name="PeerJ">
        <title>Extensive microbial diversity within the chicken gut microbiome revealed by metagenomics and culture.</title>
        <authorList>
            <person name="Gilroy R."/>
            <person name="Ravi A."/>
            <person name="Getino M."/>
            <person name="Pursley I."/>
            <person name="Horton D.L."/>
            <person name="Alikhan N.F."/>
            <person name="Baker D."/>
            <person name="Gharbi K."/>
            <person name="Hall N."/>
            <person name="Watson M."/>
            <person name="Adriaenssens E.M."/>
            <person name="Foster-Nyarko E."/>
            <person name="Jarju S."/>
            <person name="Secka A."/>
            <person name="Antonio M."/>
            <person name="Oren A."/>
            <person name="Chaudhuri R.R."/>
            <person name="La Ragione R."/>
            <person name="Hildebrand F."/>
            <person name="Pallen M.J."/>
        </authorList>
    </citation>
    <scope>NUCLEOTIDE SEQUENCE</scope>
    <source>
        <strain evidence="4">2189</strain>
    </source>
</reference>
<gene>
    <name evidence="4" type="ORF">H9851_02535</name>
</gene>
<comment type="caution">
    <text evidence="4">The sequence shown here is derived from an EMBL/GenBank/DDBJ whole genome shotgun (WGS) entry which is preliminary data.</text>
</comment>
<keyword evidence="2" id="KW-1133">Transmembrane helix</keyword>
<dbReference type="Gene3D" id="1.10.260.40">
    <property type="entry name" value="lambda repressor-like DNA-binding domains"/>
    <property type="match status" value="1"/>
</dbReference>
<evidence type="ECO:0000256" key="1">
    <source>
        <dbReference type="ARBA" id="ARBA00023125"/>
    </source>
</evidence>
<feature type="transmembrane region" description="Helical" evidence="2">
    <location>
        <begin position="175"/>
        <end position="199"/>
    </location>
</feature>
<accession>A0A9D2ATW9</accession>
<feature type="transmembrane region" description="Helical" evidence="2">
    <location>
        <begin position="128"/>
        <end position="155"/>
    </location>
</feature>
<dbReference type="Pfam" id="PF01381">
    <property type="entry name" value="HTH_3"/>
    <property type="match status" value="1"/>
</dbReference>
<dbReference type="CDD" id="cd00093">
    <property type="entry name" value="HTH_XRE"/>
    <property type="match status" value="1"/>
</dbReference>